<gene>
    <name evidence="10" type="ORF">H8S64_09560</name>
</gene>
<dbReference type="InterPro" id="IPR036942">
    <property type="entry name" value="Beta-barrel_TonB_sf"/>
</dbReference>
<evidence type="ECO:0000256" key="1">
    <source>
        <dbReference type="ARBA" id="ARBA00004571"/>
    </source>
</evidence>
<dbReference type="InterPro" id="IPR012910">
    <property type="entry name" value="Plug_dom"/>
</dbReference>
<dbReference type="Gene3D" id="2.40.170.20">
    <property type="entry name" value="TonB-dependent receptor, beta-barrel domain"/>
    <property type="match status" value="1"/>
</dbReference>
<dbReference type="NCBIfam" id="TIGR04056">
    <property type="entry name" value="OMP_RagA_SusC"/>
    <property type="match status" value="1"/>
</dbReference>
<evidence type="ECO:0000256" key="2">
    <source>
        <dbReference type="ARBA" id="ARBA00022448"/>
    </source>
</evidence>
<evidence type="ECO:0000256" key="4">
    <source>
        <dbReference type="ARBA" id="ARBA00022692"/>
    </source>
</evidence>
<dbReference type="SUPFAM" id="SSF56935">
    <property type="entry name" value="Porins"/>
    <property type="match status" value="1"/>
</dbReference>
<dbReference type="InterPro" id="IPR037066">
    <property type="entry name" value="Plug_dom_sf"/>
</dbReference>
<keyword evidence="11" id="KW-1185">Reference proteome</keyword>
<comment type="similarity">
    <text evidence="7">Belongs to the TonB-dependent receptor family.</text>
</comment>
<proteinExistence type="inferred from homology"/>
<comment type="subcellular location">
    <subcellularLocation>
        <location evidence="1 7">Cell outer membrane</location>
        <topology evidence="1 7">Multi-pass membrane protein</topology>
    </subcellularLocation>
</comment>
<evidence type="ECO:0000256" key="6">
    <source>
        <dbReference type="ARBA" id="ARBA00023237"/>
    </source>
</evidence>
<dbReference type="InterPro" id="IPR023997">
    <property type="entry name" value="TonB-dep_OMP_SusC/RagA_CS"/>
</dbReference>
<comment type="caution">
    <text evidence="10">The sequence shown here is derived from an EMBL/GenBank/DDBJ whole genome shotgun (WGS) entry which is preliminary data.</text>
</comment>
<evidence type="ECO:0000256" key="7">
    <source>
        <dbReference type="PROSITE-ProRule" id="PRU01360"/>
    </source>
</evidence>
<dbReference type="Proteomes" id="UP000646484">
    <property type="component" value="Unassembled WGS sequence"/>
</dbReference>
<dbReference type="InterPro" id="IPR008969">
    <property type="entry name" value="CarboxyPept-like_regulatory"/>
</dbReference>
<feature type="domain" description="TonB-dependent receptor plug" evidence="9">
    <location>
        <begin position="202"/>
        <end position="330"/>
    </location>
</feature>
<dbReference type="Gene3D" id="2.60.40.1120">
    <property type="entry name" value="Carboxypeptidase-like, regulatory domain"/>
    <property type="match status" value="1"/>
</dbReference>
<protein>
    <submittedName>
        <fullName evidence="10">SusC/RagA family TonB-linked outer membrane protein</fullName>
    </submittedName>
</protein>
<dbReference type="EMBL" id="JACOOH010000004">
    <property type="protein sequence ID" value="MBC5621344.1"/>
    <property type="molecule type" value="Genomic_DNA"/>
</dbReference>
<accession>A0ABR7D0C1</accession>
<evidence type="ECO:0000313" key="11">
    <source>
        <dbReference type="Proteomes" id="UP000646484"/>
    </source>
</evidence>
<evidence type="ECO:0000256" key="3">
    <source>
        <dbReference type="ARBA" id="ARBA00022452"/>
    </source>
</evidence>
<reference evidence="10 11" key="1">
    <citation type="submission" date="2020-08" db="EMBL/GenBank/DDBJ databases">
        <title>Genome public.</title>
        <authorList>
            <person name="Liu C."/>
            <person name="Sun Q."/>
        </authorList>
    </citation>
    <scope>NUCLEOTIDE SEQUENCE [LARGE SCALE GENOMIC DNA]</scope>
    <source>
        <strain evidence="10 11">NSJ-56</strain>
    </source>
</reference>
<organism evidence="10 11">
    <name type="scientific">Butyricimonas hominis</name>
    <dbReference type="NCBI Taxonomy" id="2763032"/>
    <lineage>
        <taxon>Bacteria</taxon>
        <taxon>Pseudomonadati</taxon>
        <taxon>Bacteroidota</taxon>
        <taxon>Bacteroidia</taxon>
        <taxon>Bacteroidales</taxon>
        <taxon>Odoribacteraceae</taxon>
        <taxon>Butyricimonas</taxon>
    </lineage>
</organism>
<dbReference type="SUPFAM" id="SSF49464">
    <property type="entry name" value="Carboxypeptidase regulatory domain-like"/>
    <property type="match status" value="1"/>
</dbReference>
<dbReference type="Gene3D" id="2.170.130.10">
    <property type="entry name" value="TonB-dependent receptor, plug domain"/>
    <property type="match status" value="1"/>
</dbReference>
<dbReference type="InterPro" id="IPR011662">
    <property type="entry name" value="Secretin/TonB_short_N"/>
</dbReference>
<keyword evidence="4 7" id="KW-0812">Transmembrane</keyword>
<dbReference type="PROSITE" id="PS52016">
    <property type="entry name" value="TONB_DEPENDENT_REC_3"/>
    <property type="match status" value="1"/>
</dbReference>
<evidence type="ECO:0000256" key="5">
    <source>
        <dbReference type="ARBA" id="ARBA00023136"/>
    </source>
</evidence>
<dbReference type="InterPro" id="IPR023996">
    <property type="entry name" value="TonB-dep_OMP_SusC/RagA"/>
</dbReference>
<dbReference type="Pfam" id="PF07715">
    <property type="entry name" value="Plug"/>
    <property type="match status" value="1"/>
</dbReference>
<dbReference type="InterPro" id="IPR039426">
    <property type="entry name" value="TonB-dep_rcpt-like"/>
</dbReference>
<dbReference type="RefSeq" id="WP_186975900.1">
    <property type="nucleotide sequence ID" value="NZ_JACOOH010000004.1"/>
</dbReference>
<keyword evidence="5 7" id="KW-0472">Membrane</keyword>
<dbReference type="Pfam" id="PF07660">
    <property type="entry name" value="STN"/>
    <property type="match status" value="1"/>
</dbReference>
<evidence type="ECO:0000259" key="9">
    <source>
        <dbReference type="Pfam" id="PF07715"/>
    </source>
</evidence>
<keyword evidence="3 7" id="KW-1134">Transmembrane beta strand</keyword>
<dbReference type="Pfam" id="PF13715">
    <property type="entry name" value="CarbopepD_reg_2"/>
    <property type="match status" value="1"/>
</dbReference>
<evidence type="ECO:0000313" key="10">
    <source>
        <dbReference type="EMBL" id="MBC5621344.1"/>
    </source>
</evidence>
<feature type="domain" description="Secretin/TonB short N-terminal" evidence="8">
    <location>
        <begin position="50"/>
        <end position="96"/>
    </location>
</feature>
<keyword evidence="6 7" id="KW-0998">Cell outer membrane</keyword>
<evidence type="ECO:0000259" key="8">
    <source>
        <dbReference type="Pfam" id="PF07660"/>
    </source>
</evidence>
<name>A0ABR7D0C1_9BACT</name>
<keyword evidence="2 7" id="KW-0813">Transport</keyword>
<dbReference type="NCBIfam" id="TIGR04057">
    <property type="entry name" value="SusC_RagA_signa"/>
    <property type="match status" value="1"/>
</dbReference>
<sequence>MKLTFLLTVLLNVNVWATVFSQEHRVSLQLQNVSLEKVIMELRKQTEIRFFYSIDKIKAIENVSVDAKNETLKSVLSSLLVGTGLTYTLLDDVVVIKDEGEVVAKDSVQGTLIKGIVKDKEGITLPGVSVTLKGTSVGVATDVKGAFALQVPSKDRIVLVFSFVGMQTKEVLYKGEKSLEVVLEEETQSIDEVVVTGYQVIDKRELTSAISTVKAEQLERMGALTIDQMLEGKAPGLMIMNISAQPGAATKMRVRAGATFTGTREPLWVIDGVIYEDPVPLTPAEINSLDNVNLIGNAITGLNPQDIAQIDILKDASATAIYGTRAANGVIVVTTKRGKSGSLSLNYNGSISVVDRPRYSDLNLMNSKERIDVSREIAERNLYYPSQIHQFVGYEGVLKKYYFREIDYAQFQKEVARLEALNEDWFGELYRVALTHAHSVNLSGGNEKMRVYAGLSYDNQRGTELNVGLYRVSGRVNGDFNLRKNVLISVGLSGSSQKAKYNHSAYSAFNEAYNMSRAVPAREENGGLYYIDRISIQNTTGDYRYVKYNILNELANSGRTVYNWDFNVRASVDWEIIHGLKVRSQFSFRNTTNSSEEWIGGDTYYMSMWRSIGDDADEESKKGTVVPFGGLYSSGMVLSEATSILTQINYNKSFGERHFFNLNIGQEASSTIYKGAEGWMAPGYNHEQGRSFIKIPTFLMTEIDDLKYPFMLRWLAAGGVGGASVYPTVTDRVRNVMSMFAIFNYSFENRYIFNFNIRSDGSNQFGQYERYKFRPAWSTSVRWNLHNEPFIKNMAVSFMDELALRLSYGFRGNPPSASPYLTIQNYGQGNTDLSPEYVSELASFPNANLKWERTKTLNIGLNHSWLGGRISGALDYGYSKSLDLLLTRPVSLVNGASSQLYNGGSKEDHTFEFNIMTQNIKTKDFQWNMNFNITRVKEKILDGINEDVSFSTVESFLNGSIYMKGFPIDGFYSYRFGGLDSNGLPTFEGMVGDKNLTNRDGYWDTRTIYAQLQKALVYEGSRLPLFYGGFGTEFKYKNLRLSASFTYKIGQKVRLLEMYGENQTMPLPEQNMTGEFNKRWRKPGDEAHTNIPALSNELLTPSYTFEEAVSPYVLPWQKSYWWAYDRSDVRTAKGDYIRWQLLTLNYDLPDRHLKRLGISNMRFGFQVQNIGYLTFDKKLKGKDPEQVNSVGMPVLPSYNFSLGFSF</sequence>